<gene>
    <name evidence="1" type="ORF">MPOL1434_LOCUS5932</name>
</gene>
<dbReference type="EMBL" id="HBEJ01010077">
    <property type="protein sequence ID" value="CAD8370364.1"/>
    <property type="molecule type" value="Transcribed_RNA"/>
</dbReference>
<sequence length="129" mass="14447">MLPPSDPVRHLPKTMPAFYNPNNDRSLVDMVVECYEVKVIDADAKCVRHPICMWPSDAKERKNAGCDDSASFNNRLAMYCAIKGGTESIQELKTRNVKTKCLLTMARALKAAHTGKKTYFELCKEVHGA</sequence>
<protein>
    <submittedName>
        <fullName evidence="1">Uncharacterized protein</fullName>
    </submittedName>
</protein>
<reference evidence="1" key="1">
    <citation type="submission" date="2021-01" db="EMBL/GenBank/DDBJ databases">
        <authorList>
            <person name="Corre E."/>
            <person name="Pelletier E."/>
            <person name="Niang G."/>
            <person name="Scheremetjew M."/>
            <person name="Finn R."/>
            <person name="Kale V."/>
            <person name="Holt S."/>
            <person name="Cochrane G."/>
            <person name="Meng A."/>
            <person name="Brown T."/>
            <person name="Cohen L."/>
        </authorList>
    </citation>
    <scope>NUCLEOTIDE SEQUENCE</scope>
    <source>
        <strain evidence="1">CCMP3303</strain>
    </source>
</reference>
<evidence type="ECO:0000313" key="1">
    <source>
        <dbReference type="EMBL" id="CAD8370364.1"/>
    </source>
</evidence>
<proteinExistence type="predicted"/>
<organism evidence="1">
    <name type="scientific">Minutocellus polymorphus</name>
    <dbReference type="NCBI Taxonomy" id="265543"/>
    <lineage>
        <taxon>Eukaryota</taxon>
        <taxon>Sar</taxon>
        <taxon>Stramenopiles</taxon>
        <taxon>Ochrophyta</taxon>
        <taxon>Bacillariophyta</taxon>
        <taxon>Mediophyceae</taxon>
        <taxon>Cymatosirophycidae</taxon>
        <taxon>Cymatosirales</taxon>
        <taxon>Cymatosiraceae</taxon>
        <taxon>Minutocellus</taxon>
    </lineage>
</organism>
<accession>A0A7S0AQF1</accession>
<name>A0A7S0AQF1_9STRA</name>
<dbReference type="AlphaFoldDB" id="A0A7S0AQF1"/>